<keyword evidence="1" id="KW-0472">Membrane</keyword>
<evidence type="ECO:0000256" key="1">
    <source>
        <dbReference type="SAM" id="Phobius"/>
    </source>
</evidence>
<organism evidence="2 3">
    <name type="scientific">Maribacter aquivivus</name>
    <dbReference type="NCBI Taxonomy" id="228958"/>
    <lineage>
        <taxon>Bacteria</taxon>
        <taxon>Pseudomonadati</taxon>
        <taxon>Bacteroidota</taxon>
        <taxon>Flavobacteriia</taxon>
        <taxon>Flavobacteriales</taxon>
        <taxon>Flavobacteriaceae</taxon>
        <taxon>Maribacter</taxon>
    </lineage>
</organism>
<keyword evidence="1" id="KW-1133">Transmembrane helix</keyword>
<protein>
    <submittedName>
        <fullName evidence="2">Uncharacterized protein</fullName>
    </submittedName>
</protein>
<feature type="transmembrane region" description="Helical" evidence="1">
    <location>
        <begin position="12"/>
        <end position="29"/>
    </location>
</feature>
<dbReference type="Proteomes" id="UP000184314">
    <property type="component" value="Unassembled WGS sequence"/>
</dbReference>
<dbReference type="RefSeq" id="WP_073243578.1">
    <property type="nucleotide sequence ID" value="NZ_CANLFZ010000001.1"/>
</dbReference>
<evidence type="ECO:0000313" key="3">
    <source>
        <dbReference type="Proteomes" id="UP000184314"/>
    </source>
</evidence>
<name>A0A1M6NFX7_9FLAO</name>
<keyword evidence="3" id="KW-1185">Reference proteome</keyword>
<sequence>MTKIYFKKENLLIWYFLLATGIGLLIFGWLLIEYFAWQALLLFGFAISKIISISKKPITPVIELNDEGITLLGLNDQPFYPFVNINKIHLDSRALNGYIKLKNPDKKIILDSVAISVKDQREITAFINQRI</sequence>
<evidence type="ECO:0000313" key="2">
    <source>
        <dbReference type="EMBL" id="SHJ94597.1"/>
    </source>
</evidence>
<dbReference type="OrthoDB" id="9938730at2"/>
<dbReference type="STRING" id="228958.SAMN04488007_2040"/>
<proteinExistence type="predicted"/>
<keyword evidence="1" id="KW-0812">Transmembrane</keyword>
<dbReference type="EMBL" id="FQZX01000001">
    <property type="protein sequence ID" value="SHJ94597.1"/>
    <property type="molecule type" value="Genomic_DNA"/>
</dbReference>
<gene>
    <name evidence="2" type="ORF">SAMN04488007_2040</name>
</gene>
<accession>A0A1M6NFX7</accession>
<dbReference type="AlphaFoldDB" id="A0A1M6NFX7"/>
<reference evidence="3" key="1">
    <citation type="submission" date="2016-11" db="EMBL/GenBank/DDBJ databases">
        <authorList>
            <person name="Varghese N."/>
            <person name="Submissions S."/>
        </authorList>
    </citation>
    <scope>NUCLEOTIDE SEQUENCE [LARGE SCALE GENOMIC DNA]</scope>
    <source>
        <strain evidence="3">DSM 16478</strain>
    </source>
</reference>